<feature type="region of interest" description="Disordered" evidence="1">
    <location>
        <begin position="1"/>
        <end position="26"/>
    </location>
</feature>
<protein>
    <submittedName>
        <fullName evidence="2">Uncharacterized protein</fullName>
    </submittedName>
</protein>
<organism evidence="2 3">
    <name type="scientific">Nepenthes gracilis</name>
    <name type="common">Slender pitcher plant</name>
    <dbReference type="NCBI Taxonomy" id="150966"/>
    <lineage>
        <taxon>Eukaryota</taxon>
        <taxon>Viridiplantae</taxon>
        <taxon>Streptophyta</taxon>
        <taxon>Embryophyta</taxon>
        <taxon>Tracheophyta</taxon>
        <taxon>Spermatophyta</taxon>
        <taxon>Magnoliopsida</taxon>
        <taxon>eudicotyledons</taxon>
        <taxon>Gunneridae</taxon>
        <taxon>Pentapetalae</taxon>
        <taxon>Caryophyllales</taxon>
        <taxon>Nepenthaceae</taxon>
        <taxon>Nepenthes</taxon>
    </lineage>
</organism>
<proteinExistence type="predicted"/>
<sequence length="159" mass="18089">MDIENAGLQQKNQQPNSTQQQQQTGQQEIGLHKKISIIESDTELHHRRVCYFLQLHHAQQKQKAPATGTYHPAATTQQHIYFELLHEQQSITSSAQRRQLQYGREQLSVCINTYCQSISCVKAPASAITCMGTSNIPPAYSNTINRITRYKFIPTALHQ</sequence>
<comment type="caution">
    <text evidence="2">The sequence shown here is derived from an EMBL/GenBank/DDBJ whole genome shotgun (WGS) entry which is preliminary data.</text>
</comment>
<evidence type="ECO:0000313" key="3">
    <source>
        <dbReference type="Proteomes" id="UP001279734"/>
    </source>
</evidence>
<evidence type="ECO:0000313" key="2">
    <source>
        <dbReference type="EMBL" id="GMH27865.1"/>
    </source>
</evidence>
<evidence type="ECO:0000256" key="1">
    <source>
        <dbReference type="SAM" id="MobiDB-lite"/>
    </source>
</evidence>
<dbReference type="AlphaFoldDB" id="A0AAD3TE32"/>
<dbReference type="Proteomes" id="UP001279734">
    <property type="component" value="Unassembled WGS sequence"/>
</dbReference>
<name>A0AAD3TE32_NEPGR</name>
<keyword evidence="3" id="KW-1185">Reference proteome</keyword>
<reference evidence="2" key="1">
    <citation type="submission" date="2023-05" db="EMBL/GenBank/DDBJ databases">
        <title>Nepenthes gracilis genome sequencing.</title>
        <authorList>
            <person name="Fukushima K."/>
        </authorList>
    </citation>
    <scope>NUCLEOTIDE SEQUENCE</scope>
    <source>
        <strain evidence="2">SING2019-196</strain>
    </source>
</reference>
<accession>A0AAD3TE32</accession>
<feature type="compositionally biased region" description="Low complexity" evidence="1">
    <location>
        <begin position="9"/>
        <end position="26"/>
    </location>
</feature>
<dbReference type="EMBL" id="BSYO01000033">
    <property type="protein sequence ID" value="GMH27865.1"/>
    <property type="molecule type" value="Genomic_DNA"/>
</dbReference>
<gene>
    <name evidence="2" type="ORF">Nepgr_029708</name>
</gene>